<sequence length="145" mass="16614">MSRPQVRFSHLDYNVADLLLAREFYDPLAEEFGWAVEGGGGDHVLYGNDSFKLCLVQVEPEYREAGFHRKRPGLNHLAFSVDSREAVDRFYREYLVPRGIPVLYDGPGTYAADIEYYAVFFEDPYRLKLEIVYAPRYINGSGACS</sequence>
<dbReference type="InterPro" id="IPR037523">
    <property type="entry name" value="VOC_core"/>
</dbReference>
<protein>
    <recommendedName>
        <fullName evidence="2">VOC domain-containing protein</fullName>
    </recommendedName>
</protein>
<dbReference type="Pfam" id="PF00903">
    <property type="entry name" value="Glyoxalase"/>
    <property type="match status" value="1"/>
</dbReference>
<reference evidence="3 4" key="1">
    <citation type="submission" date="2022-11" db="EMBL/GenBank/DDBJ databases">
        <title>Study of microbial diversity in lake waters.</title>
        <authorList>
            <person name="Zhang J."/>
        </authorList>
    </citation>
    <scope>NUCLEOTIDE SEQUENCE [LARGE SCALE GENOMIC DNA]</scope>
    <source>
        <strain evidence="3 4">DT12</strain>
    </source>
</reference>
<organism evidence="3 4">
    <name type="scientific">Tumebacillus lacus</name>
    <dbReference type="NCBI Taxonomy" id="2995335"/>
    <lineage>
        <taxon>Bacteria</taxon>
        <taxon>Bacillati</taxon>
        <taxon>Bacillota</taxon>
        <taxon>Bacilli</taxon>
        <taxon>Bacillales</taxon>
        <taxon>Alicyclobacillaceae</taxon>
        <taxon>Tumebacillus</taxon>
    </lineage>
</organism>
<gene>
    <name evidence="3" type="ORF">OS242_09390</name>
</gene>
<evidence type="ECO:0000259" key="2">
    <source>
        <dbReference type="PROSITE" id="PS51819"/>
    </source>
</evidence>
<proteinExistence type="predicted"/>
<dbReference type="InterPro" id="IPR051332">
    <property type="entry name" value="Fosfomycin_Res_Enzymes"/>
</dbReference>
<dbReference type="PROSITE" id="PS51819">
    <property type="entry name" value="VOC"/>
    <property type="match status" value="1"/>
</dbReference>
<evidence type="ECO:0000313" key="3">
    <source>
        <dbReference type="EMBL" id="MCX7570175.1"/>
    </source>
</evidence>
<evidence type="ECO:0000313" key="4">
    <source>
        <dbReference type="Proteomes" id="UP001208017"/>
    </source>
</evidence>
<dbReference type="EMBL" id="JAPMLT010000004">
    <property type="protein sequence ID" value="MCX7570175.1"/>
    <property type="molecule type" value="Genomic_DNA"/>
</dbReference>
<keyword evidence="4" id="KW-1185">Reference proteome</keyword>
<comment type="caution">
    <text evidence="3">The sequence shown here is derived from an EMBL/GenBank/DDBJ whole genome shotgun (WGS) entry which is preliminary data.</text>
</comment>
<dbReference type="PANTHER" id="PTHR36113">
    <property type="entry name" value="LYASE, PUTATIVE-RELATED-RELATED"/>
    <property type="match status" value="1"/>
</dbReference>
<dbReference type="Proteomes" id="UP001208017">
    <property type="component" value="Unassembled WGS sequence"/>
</dbReference>
<dbReference type="RefSeq" id="WP_267151428.1">
    <property type="nucleotide sequence ID" value="NZ_JAPMLT010000004.1"/>
</dbReference>
<dbReference type="SUPFAM" id="SSF54593">
    <property type="entry name" value="Glyoxalase/Bleomycin resistance protein/Dihydroxybiphenyl dioxygenase"/>
    <property type="match status" value="1"/>
</dbReference>
<dbReference type="InterPro" id="IPR004360">
    <property type="entry name" value="Glyas_Fos-R_dOase_dom"/>
</dbReference>
<accession>A0ABT3X3L3</accession>
<keyword evidence="1" id="KW-0479">Metal-binding</keyword>
<dbReference type="PANTHER" id="PTHR36113:SF6">
    <property type="entry name" value="FOSFOMYCIN RESISTANCE PROTEIN FOSX"/>
    <property type="match status" value="1"/>
</dbReference>
<feature type="domain" description="VOC" evidence="2">
    <location>
        <begin position="7"/>
        <end position="134"/>
    </location>
</feature>
<evidence type="ECO:0000256" key="1">
    <source>
        <dbReference type="ARBA" id="ARBA00022723"/>
    </source>
</evidence>
<name>A0ABT3X3L3_9BACL</name>
<dbReference type="InterPro" id="IPR029068">
    <property type="entry name" value="Glyas_Bleomycin-R_OHBP_Dase"/>
</dbReference>
<dbReference type="Gene3D" id="3.10.180.10">
    <property type="entry name" value="2,3-Dihydroxybiphenyl 1,2-Dioxygenase, domain 1"/>
    <property type="match status" value="1"/>
</dbReference>